<evidence type="ECO:0000256" key="2">
    <source>
        <dbReference type="ARBA" id="ARBA00006726"/>
    </source>
</evidence>
<dbReference type="InterPro" id="IPR044898">
    <property type="entry name" value="CDI_dom_sf"/>
</dbReference>
<dbReference type="PANTHER" id="PTHR10265:SF45">
    <property type="entry name" value="DACAPO"/>
    <property type="match status" value="1"/>
</dbReference>
<dbReference type="Pfam" id="PF02234">
    <property type="entry name" value="CDI"/>
    <property type="match status" value="1"/>
</dbReference>
<dbReference type="GO" id="GO:0051726">
    <property type="term" value="P:regulation of cell cycle"/>
    <property type="evidence" value="ECO:0007669"/>
    <property type="project" value="InterPro"/>
</dbReference>
<proteinExistence type="inferred from homology"/>
<accession>A0A4C1Z705</accession>
<comment type="subcellular location">
    <subcellularLocation>
        <location evidence="1">Nucleus</location>
    </subcellularLocation>
</comment>
<dbReference type="InterPro" id="IPR003175">
    <property type="entry name" value="CDI_dom"/>
</dbReference>
<name>A0A4C1Z705_EUMVA</name>
<dbReference type="OrthoDB" id="9940972at2759"/>
<dbReference type="EMBL" id="BGZK01001562">
    <property type="protein sequence ID" value="GBP82385.1"/>
    <property type="molecule type" value="Genomic_DNA"/>
</dbReference>
<keyword evidence="4" id="KW-0539">Nucleus</keyword>
<evidence type="ECO:0000256" key="5">
    <source>
        <dbReference type="ARBA" id="ARBA00023306"/>
    </source>
</evidence>
<reference evidence="8 9" key="1">
    <citation type="journal article" date="2019" name="Commun. Biol.">
        <title>The bagworm genome reveals a unique fibroin gene that provides high tensile strength.</title>
        <authorList>
            <person name="Kono N."/>
            <person name="Nakamura H."/>
            <person name="Ohtoshi R."/>
            <person name="Tomita M."/>
            <person name="Numata K."/>
            <person name="Arakawa K."/>
        </authorList>
    </citation>
    <scope>NUCLEOTIDE SEQUENCE [LARGE SCALE GENOMIC DNA]</scope>
</reference>
<keyword evidence="5" id="KW-0131">Cell cycle</keyword>
<organism evidence="8 9">
    <name type="scientific">Eumeta variegata</name>
    <name type="common">Bagworm moth</name>
    <name type="synonym">Eumeta japonica</name>
    <dbReference type="NCBI Taxonomy" id="151549"/>
    <lineage>
        <taxon>Eukaryota</taxon>
        <taxon>Metazoa</taxon>
        <taxon>Ecdysozoa</taxon>
        <taxon>Arthropoda</taxon>
        <taxon>Hexapoda</taxon>
        <taxon>Insecta</taxon>
        <taxon>Pterygota</taxon>
        <taxon>Neoptera</taxon>
        <taxon>Endopterygota</taxon>
        <taxon>Lepidoptera</taxon>
        <taxon>Glossata</taxon>
        <taxon>Ditrysia</taxon>
        <taxon>Tineoidea</taxon>
        <taxon>Psychidae</taxon>
        <taxon>Oiketicinae</taxon>
        <taxon>Eumeta</taxon>
    </lineage>
</organism>
<evidence type="ECO:0000313" key="8">
    <source>
        <dbReference type="EMBL" id="GBP82385.1"/>
    </source>
</evidence>
<dbReference type="GO" id="GO:0005634">
    <property type="term" value="C:nucleus"/>
    <property type="evidence" value="ECO:0007669"/>
    <property type="project" value="UniProtKB-SubCell"/>
</dbReference>
<sequence length="147" mass="17177">MNRFRIPSTSRVRRRLFSDPDAEERARIDNCTNVLQEQVSRENIEQSKKWNFDFANEKPLEGIYEWTACGEDWIGKQKNETTVKGELEANAEAFEEELGDARQKLKLNTKTPRTIKEVENVPIVRKRKKESTECRAQNGVKRSLSFD</sequence>
<dbReference type="Proteomes" id="UP000299102">
    <property type="component" value="Unassembled WGS sequence"/>
</dbReference>
<feature type="region of interest" description="Disordered" evidence="6">
    <location>
        <begin position="128"/>
        <end position="147"/>
    </location>
</feature>
<evidence type="ECO:0000256" key="1">
    <source>
        <dbReference type="ARBA" id="ARBA00004123"/>
    </source>
</evidence>
<evidence type="ECO:0000256" key="6">
    <source>
        <dbReference type="SAM" id="MobiDB-lite"/>
    </source>
</evidence>
<comment type="caution">
    <text evidence="8">The sequence shown here is derived from an EMBL/GenBank/DDBJ whole genome shotgun (WGS) entry which is preliminary data.</text>
</comment>
<evidence type="ECO:0000313" key="9">
    <source>
        <dbReference type="Proteomes" id="UP000299102"/>
    </source>
</evidence>
<gene>
    <name evidence="8" type="ORF">EVAR_49694_1</name>
</gene>
<keyword evidence="3" id="KW-0649">Protein kinase inhibitor</keyword>
<feature type="domain" description="Cyclin-dependent kinase inhibitor" evidence="7">
    <location>
        <begin position="32"/>
        <end position="67"/>
    </location>
</feature>
<comment type="similarity">
    <text evidence="2">Belongs to the CDI family.</text>
</comment>
<dbReference type="Gene3D" id="4.10.365.10">
    <property type="entry name" value="p27"/>
    <property type="match status" value="1"/>
</dbReference>
<dbReference type="PANTHER" id="PTHR10265">
    <property type="entry name" value="CYCLIN-DEPENDENT KINASE INHIBITOR 1"/>
    <property type="match status" value="1"/>
</dbReference>
<evidence type="ECO:0000259" key="7">
    <source>
        <dbReference type="Pfam" id="PF02234"/>
    </source>
</evidence>
<evidence type="ECO:0000256" key="4">
    <source>
        <dbReference type="ARBA" id="ARBA00023242"/>
    </source>
</evidence>
<keyword evidence="9" id="KW-1185">Reference proteome</keyword>
<protein>
    <recommendedName>
        <fullName evidence="7">Cyclin-dependent kinase inhibitor domain-containing protein</fullName>
    </recommendedName>
</protein>
<dbReference type="AlphaFoldDB" id="A0A4C1Z705"/>
<dbReference type="GO" id="GO:0004861">
    <property type="term" value="F:cyclin-dependent protein serine/threonine kinase inhibitor activity"/>
    <property type="evidence" value="ECO:0007669"/>
    <property type="project" value="InterPro"/>
</dbReference>
<evidence type="ECO:0000256" key="3">
    <source>
        <dbReference type="ARBA" id="ARBA00023013"/>
    </source>
</evidence>